<dbReference type="EMBL" id="JAXCGZ010016850">
    <property type="protein sequence ID" value="KAK7069352.1"/>
    <property type="molecule type" value="Genomic_DNA"/>
</dbReference>
<sequence length="61" mass="6938">AIELTTPRVWGGVPEILERQMYFGTKYSIFSRYDKGWPYTAARSVTHGTAPLKFLIVSSDK</sequence>
<proteinExistence type="predicted"/>
<feature type="non-terminal residue" evidence="1">
    <location>
        <position position="1"/>
    </location>
</feature>
<organism evidence="1 2">
    <name type="scientific">Halocaridina rubra</name>
    <name type="common">Hawaiian red shrimp</name>
    <dbReference type="NCBI Taxonomy" id="373956"/>
    <lineage>
        <taxon>Eukaryota</taxon>
        <taxon>Metazoa</taxon>
        <taxon>Ecdysozoa</taxon>
        <taxon>Arthropoda</taxon>
        <taxon>Crustacea</taxon>
        <taxon>Multicrustacea</taxon>
        <taxon>Malacostraca</taxon>
        <taxon>Eumalacostraca</taxon>
        <taxon>Eucarida</taxon>
        <taxon>Decapoda</taxon>
        <taxon>Pleocyemata</taxon>
        <taxon>Caridea</taxon>
        <taxon>Atyoidea</taxon>
        <taxon>Atyidae</taxon>
        <taxon>Halocaridina</taxon>
    </lineage>
</organism>
<feature type="non-terminal residue" evidence="1">
    <location>
        <position position="61"/>
    </location>
</feature>
<accession>A0AAN9A4L1</accession>
<dbReference type="AlphaFoldDB" id="A0AAN9A4L1"/>
<reference evidence="1 2" key="1">
    <citation type="submission" date="2023-11" db="EMBL/GenBank/DDBJ databases">
        <title>Halocaridina rubra genome assembly.</title>
        <authorList>
            <person name="Smith C."/>
        </authorList>
    </citation>
    <scope>NUCLEOTIDE SEQUENCE [LARGE SCALE GENOMIC DNA]</scope>
    <source>
        <strain evidence="1">EP-1</strain>
        <tissue evidence="1">Whole</tissue>
    </source>
</reference>
<evidence type="ECO:0000313" key="2">
    <source>
        <dbReference type="Proteomes" id="UP001381693"/>
    </source>
</evidence>
<protein>
    <submittedName>
        <fullName evidence="1">Uncharacterized protein</fullName>
    </submittedName>
</protein>
<comment type="caution">
    <text evidence="1">The sequence shown here is derived from an EMBL/GenBank/DDBJ whole genome shotgun (WGS) entry which is preliminary data.</text>
</comment>
<dbReference type="Proteomes" id="UP001381693">
    <property type="component" value="Unassembled WGS sequence"/>
</dbReference>
<keyword evidence="2" id="KW-1185">Reference proteome</keyword>
<evidence type="ECO:0000313" key="1">
    <source>
        <dbReference type="EMBL" id="KAK7069352.1"/>
    </source>
</evidence>
<gene>
    <name evidence="1" type="ORF">SK128_015154</name>
</gene>
<name>A0AAN9A4L1_HALRR</name>